<sequence>MDRAERRRQAAAALLALYSGGLLVSDAPASIVEGCKSILLWWCPVSQYSSRRPYSNTAALSLIPAESPCSSSKTQYDARRSTRHITTSPWQCQ</sequence>
<organism evidence="3 4">
    <name type="scientific">Lophiotrema nucula</name>
    <dbReference type="NCBI Taxonomy" id="690887"/>
    <lineage>
        <taxon>Eukaryota</taxon>
        <taxon>Fungi</taxon>
        <taxon>Dikarya</taxon>
        <taxon>Ascomycota</taxon>
        <taxon>Pezizomycotina</taxon>
        <taxon>Dothideomycetes</taxon>
        <taxon>Pleosporomycetidae</taxon>
        <taxon>Pleosporales</taxon>
        <taxon>Lophiotremataceae</taxon>
        <taxon>Lophiotrema</taxon>
    </lineage>
</organism>
<gene>
    <name evidence="3" type="ORF">BDV96DRAFT_592088</name>
</gene>
<evidence type="ECO:0000313" key="3">
    <source>
        <dbReference type="EMBL" id="KAF2105712.1"/>
    </source>
</evidence>
<feature type="signal peptide" evidence="2">
    <location>
        <begin position="1"/>
        <end position="25"/>
    </location>
</feature>
<keyword evidence="4" id="KW-1185">Reference proteome</keyword>
<evidence type="ECO:0000313" key="4">
    <source>
        <dbReference type="Proteomes" id="UP000799770"/>
    </source>
</evidence>
<feature type="chain" id="PRO_5025620070" description="Secreted protein" evidence="2">
    <location>
        <begin position="26"/>
        <end position="93"/>
    </location>
</feature>
<dbReference type="EMBL" id="ML977373">
    <property type="protein sequence ID" value="KAF2105712.1"/>
    <property type="molecule type" value="Genomic_DNA"/>
</dbReference>
<proteinExistence type="predicted"/>
<dbReference type="Proteomes" id="UP000799770">
    <property type="component" value="Unassembled WGS sequence"/>
</dbReference>
<feature type="region of interest" description="Disordered" evidence="1">
    <location>
        <begin position="68"/>
        <end position="93"/>
    </location>
</feature>
<keyword evidence="2" id="KW-0732">Signal</keyword>
<accession>A0A6A5YEJ5</accession>
<name>A0A6A5YEJ5_9PLEO</name>
<evidence type="ECO:0000256" key="2">
    <source>
        <dbReference type="SAM" id="SignalP"/>
    </source>
</evidence>
<protein>
    <recommendedName>
        <fullName evidence="5">Secreted protein</fullName>
    </recommendedName>
</protein>
<dbReference type="AlphaFoldDB" id="A0A6A5YEJ5"/>
<feature type="compositionally biased region" description="Polar residues" evidence="1">
    <location>
        <begin position="84"/>
        <end position="93"/>
    </location>
</feature>
<evidence type="ECO:0008006" key="5">
    <source>
        <dbReference type="Google" id="ProtNLM"/>
    </source>
</evidence>
<reference evidence="3" key="1">
    <citation type="journal article" date="2020" name="Stud. Mycol.">
        <title>101 Dothideomycetes genomes: a test case for predicting lifestyles and emergence of pathogens.</title>
        <authorList>
            <person name="Haridas S."/>
            <person name="Albert R."/>
            <person name="Binder M."/>
            <person name="Bloem J."/>
            <person name="Labutti K."/>
            <person name="Salamov A."/>
            <person name="Andreopoulos B."/>
            <person name="Baker S."/>
            <person name="Barry K."/>
            <person name="Bills G."/>
            <person name="Bluhm B."/>
            <person name="Cannon C."/>
            <person name="Castanera R."/>
            <person name="Culley D."/>
            <person name="Daum C."/>
            <person name="Ezra D."/>
            <person name="Gonzalez J."/>
            <person name="Henrissat B."/>
            <person name="Kuo A."/>
            <person name="Liang C."/>
            <person name="Lipzen A."/>
            <person name="Lutzoni F."/>
            <person name="Magnuson J."/>
            <person name="Mondo S."/>
            <person name="Nolan M."/>
            <person name="Ohm R."/>
            <person name="Pangilinan J."/>
            <person name="Park H.-J."/>
            <person name="Ramirez L."/>
            <person name="Alfaro M."/>
            <person name="Sun H."/>
            <person name="Tritt A."/>
            <person name="Yoshinaga Y."/>
            <person name="Zwiers L.-H."/>
            <person name="Turgeon B."/>
            <person name="Goodwin S."/>
            <person name="Spatafora J."/>
            <person name="Crous P."/>
            <person name="Grigoriev I."/>
        </authorList>
    </citation>
    <scope>NUCLEOTIDE SEQUENCE</scope>
    <source>
        <strain evidence="3">CBS 627.86</strain>
    </source>
</reference>
<evidence type="ECO:0000256" key="1">
    <source>
        <dbReference type="SAM" id="MobiDB-lite"/>
    </source>
</evidence>